<dbReference type="Proteomes" id="UP000530234">
    <property type="component" value="Unassembled WGS sequence"/>
</dbReference>
<dbReference type="SUPFAM" id="SSF81336">
    <property type="entry name" value="F1F0 ATP synthase subunit A"/>
    <property type="match status" value="1"/>
</dbReference>
<sequence length="279" mass="30967">MPKELAVNSDQTLAFETDCHLFQDCGYPAPSVWSFKFEPIFTIDFGLFVFEFNKAMLLAVISTIVVITFFWAAFGKAKVIPGKLQSVAEVLYDFVRRGIGREVIGKEAERFVPLLVSLFFTIWVMNAWAIVPFAQLPVTSIIAYPIALALVVWVTYMTVTFKSNGFVGGIRNLCVPGGLPKPIYIILTPLELLSNVFVRPFTLAVRLFANMFAGHILILVFLIGAWYMAGTVLGTVYASASLLMTIIITVFEMFIQALQAYVFTVLTATYLAGALEEAH</sequence>
<dbReference type="PROSITE" id="PS00449">
    <property type="entry name" value="ATPASE_A"/>
    <property type="match status" value="1"/>
</dbReference>
<accession>A0A7W3T670</accession>
<keyword evidence="11" id="KW-1003">Cell membrane</keyword>
<name>A0A7W3T670_9ACTN</name>
<evidence type="ECO:0000256" key="11">
    <source>
        <dbReference type="HAMAP-Rule" id="MF_01393"/>
    </source>
</evidence>
<keyword evidence="5 11" id="KW-0812">Transmembrane</keyword>
<evidence type="ECO:0000256" key="5">
    <source>
        <dbReference type="ARBA" id="ARBA00022692"/>
    </source>
</evidence>
<reference evidence="14" key="1">
    <citation type="submission" date="2019-10" db="EMBL/GenBank/DDBJ databases">
        <title>Streptomyces sp. nov., a novel actinobacterium isolated from alkaline environment.</title>
        <authorList>
            <person name="Golinska P."/>
        </authorList>
    </citation>
    <scope>NUCLEOTIDE SEQUENCE [LARGE SCALE GENOMIC DNA]</scope>
    <source>
        <strain evidence="14">DSM 42108</strain>
    </source>
</reference>
<dbReference type="NCBIfam" id="TIGR01131">
    <property type="entry name" value="ATP_synt_6_or_A"/>
    <property type="match status" value="1"/>
</dbReference>
<dbReference type="HAMAP" id="MF_01393">
    <property type="entry name" value="ATP_synth_a_bact"/>
    <property type="match status" value="1"/>
</dbReference>
<dbReference type="GO" id="GO:0046933">
    <property type="term" value="F:proton-transporting ATP synthase activity, rotational mechanism"/>
    <property type="evidence" value="ECO:0007669"/>
    <property type="project" value="UniProtKB-UniRule"/>
</dbReference>
<organism evidence="13 14">
    <name type="scientific">Streptomyces calidiresistens</name>
    <dbReference type="NCBI Taxonomy" id="1485586"/>
    <lineage>
        <taxon>Bacteria</taxon>
        <taxon>Bacillati</taxon>
        <taxon>Actinomycetota</taxon>
        <taxon>Actinomycetes</taxon>
        <taxon>Kitasatosporales</taxon>
        <taxon>Streptomycetaceae</taxon>
        <taxon>Streptomyces</taxon>
    </lineage>
</organism>
<feature type="transmembrane region" description="Helical" evidence="11">
    <location>
        <begin position="142"/>
        <end position="161"/>
    </location>
</feature>
<dbReference type="Gene3D" id="1.20.120.220">
    <property type="entry name" value="ATP synthase, F0 complex, subunit A"/>
    <property type="match status" value="1"/>
</dbReference>
<dbReference type="PRINTS" id="PR00123">
    <property type="entry name" value="ATPASEA"/>
</dbReference>
<comment type="similarity">
    <text evidence="2 11 12">Belongs to the ATPase A chain family.</text>
</comment>
<dbReference type="GO" id="GO:0005886">
    <property type="term" value="C:plasma membrane"/>
    <property type="evidence" value="ECO:0007669"/>
    <property type="project" value="UniProtKB-SubCell"/>
</dbReference>
<dbReference type="GO" id="GO:0045259">
    <property type="term" value="C:proton-transporting ATP synthase complex"/>
    <property type="evidence" value="ECO:0007669"/>
    <property type="project" value="UniProtKB-KW"/>
</dbReference>
<keyword evidence="9 11" id="KW-0472">Membrane</keyword>
<dbReference type="PANTHER" id="PTHR11410">
    <property type="entry name" value="ATP SYNTHASE SUBUNIT A"/>
    <property type="match status" value="1"/>
</dbReference>
<comment type="function">
    <text evidence="11 12">Key component of the proton channel; it plays a direct role in the translocation of protons across the membrane.</text>
</comment>
<gene>
    <name evidence="11 13" type="primary">atpB</name>
    <name evidence="13" type="ORF">FOE67_19780</name>
</gene>
<evidence type="ECO:0000256" key="1">
    <source>
        <dbReference type="ARBA" id="ARBA00004141"/>
    </source>
</evidence>
<evidence type="ECO:0000256" key="6">
    <source>
        <dbReference type="ARBA" id="ARBA00022781"/>
    </source>
</evidence>
<evidence type="ECO:0000256" key="2">
    <source>
        <dbReference type="ARBA" id="ARBA00006810"/>
    </source>
</evidence>
<feature type="transmembrane region" description="Helical" evidence="11">
    <location>
        <begin position="55"/>
        <end position="74"/>
    </location>
</feature>
<dbReference type="InterPro" id="IPR035908">
    <property type="entry name" value="F0_ATP_A_sf"/>
</dbReference>
<evidence type="ECO:0000313" key="14">
    <source>
        <dbReference type="Proteomes" id="UP000530234"/>
    </source>
</evidence>
<keyword evidence="14" id="KW-1185">Reference proteome</keyword>
<evidence type="ECO:0000256" key="8">
    <source>
        <dbReference type="ARBA" id="ARBA00023065"/>
    </source>
</evidence>
<dbReference type="InterPro" id="IPR045083">
    <property type="entry name" value="ATP_synth_F0_asu_bact/mt"/>
</dbReference>
<dbReference type="Pfam" id="PF00119">
    <property type="entry name" value="ATP-synt_A"/>
    <property type="match status" value="1"/>
</dbReference>
<feature type="transmembrane region" description="Helical" evidence="11">
    <location>
        <begin position="111"/>
        <end position="130"/>
    </location>
</feature>
<dbReference type="InterPro" id="IPR000568">
    <property type="entry name" value="ATP_synth_F0_asu"/>
</dbReference>
<keyword evidence="7 11" id="KW-1133">Transmembrane helix</keyword>
<feature type="transmembrane region" description="Helical" evidence="11">
    <location>
        <begin position="207"/>
        <end position="229"/>
    </location>
</feature>
<dbReference type="AlphaFoldDB" id="A0A7W3T670"/>
<evidence type="ECO:0000256" key="9">
    <source>
        <dbReference type="ARBA" id="ARBA00023136"/>
    </source>
</evidence>
<evidence type="ECO:0000256" key="10">
    <source>
        <dbReference type="ARBA" id="ARBA00023310"/>
    </source>
</evidence>
<evidence type="ECO:0000256" key="7">
    <source>
        <dbReference type="ARBA" id="ARBA00022989"/>
    </source>
</evidence>
<keyword evidence="6 11" id="KW-0375">Hydrogen ion transport</keyword>
<dbReference type="InterPro" id="IPR023011">
    <property type="entry name" value="ATP_synth_F0_asu_AS"/>
</dbReference>
<dbReference type="RefSeq" id="WP_182666236.1">
    <property type="nucleotide sequence ID" value="NZ_VKHS01000588.1"/>
</dbReference>
<proteinExistence type="inferred from homology"/>
<protein>
    <recommendedName>
        <fullName evidence="11 12">ATP synthase subunit a</fullName>
    </recommendedName>
    <alternativeName>
        <fullName evidence="11">ATP synthase F0 sector subunit a</fullName>
    </alternativeName>
    <alternativeName>
        <fullName evidence="11">F-ATPase subunit 6</fullName>
    </alternativeName>
</protein>
<comment type="subcellular location">
    <subcellularLocation>
        <location evidence="11 12">Cell membrane</location>
        <topology evidence="11 12">Multi-pass membrane protein</topology>
    </subcellularLocation>
    <subcellularLocation>
        <location evidence="1">Membrane</location>
        <topology evidence="1">Multi-pass membrane protein</topology>
    </subcellularLocation>
</comment>
<comment type="caution">
    <text evidence="13">The sequence shown here is derived from an EMBL/GenBank/DDBJ whole genome shotgun (WGS) entry which is preliminary data.</text>
</comment>
<dbReference type="CDD" id="cd00310">
    <property type="entry name" value="ATP-synt_Fo_a_6"/>
    <property type="match status" value="1"/>
</dbReference>
<keyword evidence="3 11" id="KW-0813">Transport</keyword>
<keyword evidence="4 11" id="KW-0138">CF(0)</keyword>
<evidence type="ECO:0000256" key="3">
    <source>
        <dbReference type="ARBA" id="ARBA00022448"/>
    </source>
</evidence>
<evidence type="ECO:0000256" key="12">
    <source>
        <dbReference type="RuleBase" id="RU000483"/>
    </source>
</evidence>
<evidence type="ECO:0000313" key="13">
    <source>
        <dbReference type="EMBL" id="MBB0231675.1"/>
    </source>
</evidence>
<evidence type="ECO:0000256" key="4">
    <source>
        <dbReference type="ARBA" id="ARBA00022547"/>
    </source>
</evidence>
<keyword evidence="8 11" id="KW-0406">Ion transport</keyword>
<feature type="transmembrane region" description="Helical" evidence="11">
    <location>
        <begin position="235"/>
        <end position="255"/>
    </location>
</feature>
<dbReference type="EMBL" id="VKHS01000588">
    <property type="protein sequence ID" value="MBB0231675.1"/>
    <property type="molecule type" value="Genomic_DNA"/>
</dbReference>
<keyword evidence="10 11" id="KW-0066">ATP synthesis</keyword>
<dbReference type="PANTHER" id="PTHR11410:SF0">
    <property type="entry name" value="ATP SYNTHASE SUBUNIT A"/>
    <property type="match status" value="1"/>
</dbReference>